<dbReference type="Proteomes" id="UP000257479">
    <property type="component" value="Unassembled WGS sequence"/>
</dbReference>
<keyword evidence="3 9" id="KW-0813">Transport</keyword>
<comment type="similarity">
    <text evidence="2 9">Belongs to the ABC-2 integral membrane protein family.</text>
</comment>
<dbReference type="EMBL" id="DMNG01000120">
    <property type="protein sequence ID" value="HAN24321.1"/>
    <property type="molecule type" value="Genomic_DNA"/>
</dbReference>
<evidence type="ECO:0000313" key="14">
    <source>
        <dbReference type="Proteomes" id="UP000257479"/>
    </source>
</evidence>
<feature type="transmembrane region" description="Helical" evidence="9">
    <location>
        <begin position="125"/>
        <end position="148"/>
    </location>
</feature>
<dbReference type="AlphaFoldDB" id="A0A0F0LZA7"/>
<dbReference type="EMBL" id="JYIY01000050">
    <property type="protein sequence ID" value="KJL41373.1"/>
    <property type="molecule type" value="Genomic_DNA"/>
</dbReference>
<feature type="transmembrane region" description="Helical" evidence="9">
    <location>
        <begin position="220"/>
        <end position="238"/>
    </location>
</feature>
<evidence type="ECO:0000256" key="5">
    <source>
        <dbReference type="ARBA" id="ARBA00022692"/>
    </source>
</evidence>
<dbReference type="Proteomes" id="UP000033451">
    <property type="component" value="Unassembled WGS sequence"/>
</dbReference>
<evidence type="ECO:0000256" key="9">
    <source>
        <dbReference type="RuleBase" id="RU361157"/>
    </source>
</evidence>
<evidence type="ECO:0000256" key="3">
    <source>
        <dbReference type="ARBA" id="ARBA00022448"/>
    </source>
</evidence>
<dbReference type="STRING" id="400772.RR49_00325"/>
<name>A0A0F0LZA7_9MICO</name>
<evidence type="ECO:0000256" key="6">
    <source>
        <dbReference type="ARBA" id="ARBA00022989"/>
    </source>
</evidence>
<accession>A0A0F0LZA7</accession>
<keyword evidence="4 9" id="KW-1003">Cell membrane</keyword>
<dbReference type="PROSITE" id="PS51012">
    <property type="entry name" value="ABC_TM2"/>
    <property type="match status" value="1"/>
</dbReference>
<evidence type="ECO:0000256" key="7">
    <source>
        <dbReference type="ARBA" id="ARBA00023136"/>
    </source>
</evidence>
<keyword evidence="7 9" id="KW-0472">Membrane</keyword>
<dbReference type="PATRIC" id="fig|400772.4.peg.352"/>
<keyword evidence="6 9" id="KW-1133">Transmembrane helix</keyword>
<dbReference type="GO" id="GO:0043190">
    <property type="term" value="C:ATP-binding cassette (ABC) transporter complex"/>
    <property type="evidence" value="ECO:0007669"/>
    <property type="project" value="InterPro"/>
</dbReference>
<evidence type="ECO:0000256" key="2">
    <source>
        <dbReference type="ARBA" id="ARBA00007783"/>
    </source>
</evidence>
<dbReference type="GO" id="GO:0140359">
    <property type="term" value="F:ABC-type transporter activity"/>
    <property type="evidence" value="ECO:0007669"/>
    <property type="project" value="InterPro"/>
</dbReference>
<dbReference type="PIRSF" id="PIRSF006648">
    <property type="entry name" value="DrrB"/>
    <property type="match status" value="1"/>
</dbReference>
<dbReference type="PANTHER" id="PTHR30294:SF38">
    <property type="entry name" value="TRANSPORT PERMEASE PROTEIN"/>
    <property type="match status" value="1"/>
</dbReference>
<protein>
    <recommendedName>
        <fullName evidence="9">Transport permease protein</fullName>
    </recommendedName>
</protein>
<dbReference type="InterPro" id="IPR013525">
    <property type="entry name" value="ABC2_TM"/>
</dbReference>
<feature type="transmembrane region" description="Helical" evidence="9">
    <location>
        <begin position="54"/>
        <end position="73"/>
    </location>
</feature>
<comment type="caution">
    <text evidence="12">The sequence shown here is derived from an EMBL/GenBank/DDBJ whole genome shotgun (WGS) entry which is preliminary data.</text>
</comment>
<dbReference type="GO" id="GO:0046677">
    <property type="term" value="P:response to antibiotic"/>
    <property type="evidence" value="ECO:0007669"/>
    <property type="project" value="UniProtKB-KW"/>
</dbReference>
<evidence type="ECO:0000313" key="11">
    <source>
        <dbReference type="EMBL" id="HAN24321.1"/>
    </source>
</evidence>
<sequence length="243" mass="25821">MNPLLTLVTAGRVLTQIRHDPRTIVLLLFVPSLLLGLLAWVFDDAHTFDQVGPALLALFPFIVMFLVTSIATLRERRSGTLERLLTLPLGKGDVIAGYALAFGLLAAMQALIAVAFAVWVCGLTIAGPIGLLIVAAILNGLLGTTLGLLASAFAATEFQVVQFMPAIVFPQVILGGVIVPRDSMPDVLRAISDWLPMSHSVQALHDLATSTDTGPALRELGVVALFTLGVVVLAALSLRRQTR</sequence>
<dbReference type="Pfam" id="PF01061">
    <property type="entry name" value="ABC2_membrane"/>
    <property type="match status" value="1"/>
</dbReference>
<evidence type="ECO:0000313" key="13">
    <source>
        <dbReference type="Proteomes" id="UP000033451"/>
    </source>
</evidence>
<evidence type="ECO:0000256" key="8">
    <source>
        <dbReference type="ARBA" id="ARBA00023251"/>
    </source>
</evidence>
<reference evidence="12 13" key="1">
    <citation type="submission" date="2015-02" db="EMBL/GenBank/DDBJ databases">
        <title>Draft genome sequences of ten Microbacterium spp. with emphasis on heavy metal contaminated environments.</title>
        <authorList>
            <person name="Corretto E."/>
        </authorList>
    </citation>
    <scope>NUCLEOTIDE SEQUENCE [LARGE SCALE GENOMIC DNA]</scope>
    <source>
        <strain evidence="12 13">DSM 18659</strain>
    </source>
</reference>
<feature type="transmembrane region" description="Helical" evidence="9">
    <location>
        <begin position="24"/>
        <end position="42"/>
    </location>
</feature>
<keyword evidence="8" id="KW-0046">Antibiotic resistance</keyword>
<keyword evidence="13" id="KW-1185">Reference proteome</keyword>
<dbReference type="PANTHER" id="PTHR30294">
    <property type="entry name" value="MEMBRANE COMPONENT OF ABC TRANSPORTER YHHJ-RELATED"/>
    <property type="match status" value="1"/>
</dbReference>
<evidence type="ECO:0000256" key="1">
    <source>
        <dbReference type="ARBA" id="ARBA00004651"/>
    </source>
</evidence>
<evidence type="ECO:0000256" key="4">
    <source>
        <dbReference type="ARBA" id="ARBA00022475"/>
    </source>
</evidence>
<evidence type="ECO:0000259" key="10">
    <source>
        <dbReference type="PROSITE" id="PS51012"/>
    </source>
</evidence>
<reference evidence="11 14" key="2">
    <citation type="journal article" date="2018" name="Nat. Biotechnol.">
        <title>A standardized bacterial taxonomy based on genome phylogeny substantially revises the tree of life.</title>
        <authorList>
            <person name="Parks D.H."/>
            <person name="Chuvochina M."/>
            <person name="Waite D.W."/>
            <person name="Rinke C."/>
            <person name="Skarshewski A."/>
            <person name="Chaumeil P.A."/>
            <person name="Hugenholtz P."/>
        </authorList>
    </citation>
    <scope>NUCLEOTIDE SEQUENCE [LARGE SCALE GENOMIC DNA]</scope>
    <source>
        <strain evidence="11">UBA9152</strain>
    </source>
</reference>
<dbReference type="InterPro" id="IPR000412">
    <property type="entry name" value="ABC_2_transport"/>
</dbReference>
<dbReference type="OrthoDB" id="9776218at2"/>
<feature type="transmembrane region" description="Helical" evidence="9">
    <location>
        <begin position="160"/>
        <end position="179"/>
    </location>
</feature>
<dbReference type="InterPro" id="IPR047817">
    <property type="entry name" value="ABC2_TM_bact-type"/>
</dbReference>
<feature type="domain" description="ABC transmembrane type-2" evidence="10">
    <location>
        <begin position="11"/>
        <end position="241"/>
    </location>
</feature>
<keyword evidence="5 9" id="KW-0812">Transmembrane</keyword>
<proteinExistence type="inferred from homology"/>
<evidence type="ECO:0000313" key="12">
    <source>
        <dbReference type="EMBL" id="KJL41373.1"/>
    </source>
</evidence>
<comment type="subcellular location">
    <subcellularLocation>
        <location evidence="1 9">Cell membrane</location>
        <topology evidence="1 9">Multi-pass membrane protein</topology>
    </subcellularLocation>
</comment>
<dbReference type="RefSeq" id="WP_045246134.1">
    <property type="nucleotide sequence ID" value="NZ_DAIQHQ010000010.1"/>
</dbReference>
<organism evidence="12 13">
    <name type="scientific">Microbacterium ginsengisoli</name>
    <dbReference type="NCBI Taxonomy" id="400772"/>
    <lineage>
        <taxon>Bacteria</taxon>
        <taxon>Bacillati</taxon>
        <taxon>Actinomycetota</taxon>
        <taxon>Actinomycetes</taxon>
        <taxon>Micrococcales</taxon>
        <taxon>Microbacteriaceae</taxon>
        <taxon>Microbacterium</taxon>
    </lineage>
</organism>
<gene>
    <name evidence="12" type="primary">ybhR</name>
    <name evidence="11" type="ORF">DCP95_07085</name>
    <name evidence="12" type="ORF">RR49_00325</name>
</gene>
<feature type="transmembrane region" description="Helical" evidence="9">
    <location>
        <begin position="94"/>
        <end position="119"/>
    </location>
</feature>
<dbReference type="InterPro" id="IPR051449">
    <property type="entry name" value="ABC-2_transporter_component"/>
</dbReference>